<proteinExistence type="predicted"/>
<dbReference type="PANTHER" id="PTHR35395">
    <property type="entry name" value="DUF6536 DOMAIN-CONTAINING PROTEIN"/>
    <property type="match status" value="1"/>
</dbReference>
<feature type="transmembrane region" description="Helical" evidence="1">
    <location>
        <begin position="509"/>
        <end position="530"/>
    </location>
</feature>
<feature type="domain" description="DUF6536" evidence="2">
    <location>
        <begin position="21"/>
        <end position="173"/>
    </location>
</feature>
<feature type="transmembrane region" description="Helical" evidence="1">
    <location>
        <begin position="20"/>
        <end position="42"/>
    </location>
</feature>
<evidence type="ECO:0000313" key="4">
    <source>
        <dbReference type="Proteomes" id="UP001321760"/>
    </source>
</evidence>
<evidence type="ECO:0000256" key="1">
    <source>
        <dbReference type="SAM" id="Phobius"/>
    </source>
</evidence>
<dbReference type="Proteomes" id="UP001321760">
    <property type="component" value="Unassembled WGS sequence"/>
</dbReference>
<organism evidence="3 4">
    <name type="scientific">Podospora aff. communis PSN243</name>
    <dbReference type="NCBI Taxonomy" id="3040156"/>
    <lineage>
        <taxon>Eukaryota</taxon>
        <taxon>Fungi</taxon>
        <taxon>Dikarya</taxon>
        <taxon>Ascomycota</taxon>
        <taxon>Pezizomycotina</taxon>
        <taxon>Sordariomycetes</taxon>
        <taxon>Sordariomycetidae</taxon>
        <taxon>Sordariales</taxon>
        <taxon>Podosporaceae</taxon>
        <taxon>Podospora</taxon>
    </lineage>
</organism>
<dbReference type="AlphaFoldDB" id="A0AAV9G5E9"/>
<keyword evidence="1" id="KW-1133">Transmembrane helix</keyword>
<name>A0AAV9G5E9_9PEZI</name>
<reference evidence="3" key="2">
    <citation type="submission" date="2023-05" db="EMBL/GenBank/DDBJ databases">
        <authorList>
            <consortium name="Lawrence Berkeley National Laboratory"/>
            <person name="Steindorff A."/>
            <person name="Hensen N."/>
            <person name="Bonometti L."/>
            <person name="Westerberg I."/>
            <person name="Brannstrom I.O."/>
            <person name="Guillou S."/>
            <person name="Cros-Aarteil S."/>
            <person name="Calhoun S."/>
            <person name="Haridas S."/>
            <person name="Kuo A."/>
            <person name="Mondo S."/>
            <person name="Pangilinan J."/>
            <person name="Riley R."/>
            <person name="Labutti K."/>
            <person name="Andreopoulos B."/>
            <person name="Lipzen A."/>
            <person name="Chen C."/>
            <person name="Yanf M."/>
            <person name="Daum C."/>
            <person name="Ng V."/>
            <person name="Clum A."/>
            <person name="Ohm R."/>
            <person name="Martin F."/>
            <person name="Silar P."/>
            <person name="Natvig D."/>
            <person name="Lalanne C."/>
            <person name="Gautier V."/>
            <person name="Ament-Velasquez S.L."/>
            <person name="Kruys A."/>
            <person name="Hutchinson M.I."/>
            <person name="Powell A.J."/>
            <person name="Barry K."/>
            <person name="Miller A.N."/>
            <person name="Grigoriev I.V."/>
            <person name="Debuchy R."/>
            <person name="Gladieux P."/>
            <person name="Thoren M.H."/>
            <person name="Johannesson H."/>
        </authorList>
    </citation>
    <scope>NUCLEOTIDE SEQUENCE</scope>
    <source>
        <strain evidence="3">PSN243</strain>
    </source>
</reference>
<evidence type="ECO:0000313" key="3">
    <source>
        <dbReference type="EMBL" id="KAK4443067.1"/>
    </source>
</evidence>
<evidence type="ECO:0000259" key="2">
    <source>
        <dbReference type="Pfam" id="PF20163"/>
    </source>
</evidence>
<reference evidence="3" key="1">
    <citation type="journal article" date="2023" name="Mol. Phylogenet. Evol.">
        <title>Genome-scale phylogeny and comparative genomics of the fungal order Sordariales.</title>
        <authorList>
            <person name="Hensen N."/>
            <person name="Bonometti L."/>
            <person name="Westerberg I."/>
            <person name="Brannstrom I.O."/>
            <person name="Guillou S."/>
            <person name="Cros-Aarteil S."/>
            <person name="Calhoun S."/>
            <person name="Haridas S."/>
            <person name="Kuo A."/>
            <person name="Mondo S."/>
            <person name="Pangilinan J."/>
            <person name="Riley R."/>
            <person name="LaButti K."/>
            <person name="Andreopoulos B."/>
            <person name="Lipzen A."/>
            <person name="Chen C."/>
            <person name="Yan M."/>
            <person name="Daum C."/>
            <person name="Ng V."/>
            <person name="Clum A."/>
            <person name="Steindorff A."/>
            <person name="Ohm R.A."/>
            <person name="Martin F."/>
            <person name="Silar P."/>
            <person name="Natvig D.O."/>
            <person name="Lalanne C."/>
            <person name="Gautier V."/>
            <person name="Ament-Velasquez S.L."/>
            <person name="Kruys A."/>
            <person name="Hutchinson M.I."/>
            <person name="Powell A.J."/>
            <person name="Barry K."/>
            <person name="Miller A.N."/>
            <person name="Grigoriev I.V."/>
            <person name="Debuchy R."/>
            <person name="Gladieux P."/>
            <person name="Hiltunen Thoren M."/>
            <person name="Johannesson H."/>
        </authorList>
    </citation>
    <scope>NUCLEOTIDE SEQUENCE</scope>
    <source>
        <strain evidence="3">PSN243</strain>
    </source>
</reference>
<dbReference type="PANTHER" id="PTHR35395:SF1">
    <property type="entry name" value="DUF6536 DOMAIN-CONTAINING PROTEIN"/>
    <property type="match status" value="1"/>
</dbReference>
<comment type="caution">
    <text evidence="3">The sequence shown here is derived from an EMBL/GenBank/DDBJ whole genome shotgun (WGS) entry which is preliminary data.</text>
</comment>
<feature type="transmembrane region" description="Helical" evidence="1">
    <location>
        <begin position="349"/>
        <end position="372"/>
    </location>
</feature>
<keyword evidence="4" id="KW-1185">Reference proteome</keyword>
<feature type="transmembrane region" description="Helical" evidence="1">
    <location>
        <begin position="134"/>
        <end position="151"/>
    </location>
</feature>
<dbReference type="Pfam" id="PF20163">
    <property type="entry name" value="DUF6536"/>
    <property type="match status" value="1"/>
</dbReference>
<dbReference type="EMBL" id="MU866000">
    <property type="protein sequence ID" value="KAK4443067.1"/>
    <property type="molecule type" value="Genomic_DNA"/>
</dbReference>
<feature type="transmembrane region" description="Helical" evidence="1">
    <location>
        <begin position="433"/>
        <end position="454"/>
    </location>
</feature>
<sequence length="696" mass="76691">MPRPNPGVPFIKRLALHFQGWRGSILAFSITAWVLLAANLAVSIYMSTQNSGGGFGSSITLSSGPCKEINNTKAWIQVVTNAASMALLAATNFAMQAWTSLSREELDQVHRNGETADIGIPSLRNIARIKVSRQLLWGIVFLFTIPVHLIYNSTLYTSSSASDYTVFIVSKELFDQSFVTAQSDPGVYSVAVEPSLYTTKEDNEWERLSLTQILDRYGTGFPDEYRSVVLVAESSTGLYNRSSPSNGFLYQAVMKTWGPTPQNRWLCDLFDVDQIEHDRATMLAPPNATCRAQNVAGKEREVWEVNLDDLSTKTETGGWLRGGGHTAVLQPWGLSEKTELDCRVLSSPVFWWLITICNFVIAGLITGMVFFYKSTPLVTVGDVIDSYLCTPSSEISSAASTYDYTSFKNIHRPKLEPRAFEPKKKRLWRAVGGMRWGITLAWWLAALFVIAAGFTQTWRAEREYADTSMASIFARGFDSLRRVSMILPSDPANTSSTARRLQLTILANLPQFAMVATYLLYNSLLTIMVVELEFHSFSKKTVQNPPSFHTTGRTALDILPRLTLSSLFFAEVDLWDEKGERYDGEGSILTLGYSNLALFWLLFVGILAWLPVVGMGCLRRLPEGGMPLLGACSGVVAAACHLPPAGAERDGDGVAAGRVSWGVVEEMGVDGSRRRWLGFSGVAPMAVGPVVGEKYG</sequence>
<accession>A0AAV9G5E9</accession>
<feature type="transmembrane region" description="Helical" evidence="1">
    <location>
        <begin position="588"/>
        <end position="610"/>
    </location>
</feature>
<keyword evidence="1" id="KW-0812">Transmembrane</keyword>
<keyword evidence="1" id="KW-0472">Membrane</keyword>
<gene>
    <name evidence="3" type="ORF">QBC34DRAFT_443662</name>
</gene>
<protein>
    <recommendedName>
        <fullName evidence="2">DUF6536 domain-containing protein</fullName>
    </recommendedName>
</protein>
<dbReference type="InterPro" id="IPR046623">
    <property type="entry name" value="DUF6536"/>
</dbReference>